<feature type="short sequence motif" description="DGA/G" evidence="2">
    <location>
        <begin position="207"/>
        <end position="209"/>
    </location>
</feature>
<evidence type="ECO:0000256" key="1">
    <source>
        <dbReference type="ARBA" id="ARBA00023098"/>
    </source>
</evidence>
<evidence type="ECO:0000259" key="4">
    <source>
        <dbReference type="PROSITE" id="PS51635"/>
    </source>
</evidence>
<dbReference type="AlphaFoldDB" id="A0A2T5MKP4"/>
<keyword evidence="2" id="KW-0442">Lipid degradation</keyword>
<protein>
    <submittedName>
        <fullName evidence="5">Phospholipase</fullName>
    </submittedName>
</protein>
<feature type="active site" description="Nucleophile" evidence="2">
    <location>
        <position position="54"/>
    </location>
</feature>
<comment type="caution">
    <text evidence="5">The sequence shown here is derived from an EMBL/GenBank/DDBJ whole genome shotgun (WGS) entry which is preliminary data.</text>
</comment>
<feature type="active site" description="Proton acceptor" evidence="2">
    <location>
        <position position="207"/>
    </location>
</feature>
<feature type="domain" description="PNPLA" evidence="4">
    <location>
        <begin position="17"/>
        <end position="220"/>
    </location>
</feature>
<dbReference type="SUPFAM" id="SSF52151">
    <property type="entry name" value="FabD/lysophospholipase-like"/>
    <property type="match status" value="1"/>
</dbReference>
<feature type="transmembrane region" description="Helical" evidence="3">
    <location>
        <begin position="12"/>
        <end position="30"/>
    </location>
</feature>
<dbReference type="GO" id="GO:0016787">
    <property type="term" value="F:hydrolase activity"/>
    <property type="evidence" value="ECO:0007669"/>
    <property type="project" value="UniProtKB-UniRule"/>
</dbReference>
<dbReference type="EMBL" id="QANS01000001">
    <property type="protein sequence ID" value="PTU33129.1"/>
    <property type="molecule type" value="Genomic_DNA"/>
</dbReference>
<gene>
    <name evidence="5" type="ORF">CJD38_03215</name>
</gene>
<dbReference type="GO" id="GO:0016042">
    <property type="term" value="P:lipid catabolic process"/>
    <property type="evidence" value="ECO:0007669"/>
    <property type="project" value="UniProtKB-UniRule"/>
</dbReference>
<dbReference type="Pfam" id="PF01734">
    <property type="entry name" value="Patatin"/>
    <property type="match status" value="1"/>
</dbReference>
<comment type="caution">
    <text evidence="2">Lacks conserved residue(s) required for the propagation of feature annotation.</text>
</comment>
<name>A0A2T5MKP4_9GAMM</name>
<keyword evidence="3" id="KW-0472">Membrane</keyword>
<dbReference type="OrthoDB" id="2339873at2"/>
<keyword evidence="3" id="KW-0812">Transmembrane</keyword>
<dbReference type="PROSITE" id="PS51635">
    <property type="entry name" value="PNPLA"/>
    <property type="match status" value="1"/>
</dbReference>
<dbReference type="InterPro" id="IPR002641">
    <property type="entry name" value="PNPLA_dom"/>
</dbReference>
<accession>A0A2T5MKP4</accession>
<keyword evidence="1 2" id="KW-0443">Lipid metabolism</keyword>
<evidence type="ECO:0000256" key="2">
    <source>
        <dbReference type="PROSITE-ProRule" id="PRU01161"/>
    </source>
</evidence>
<evidence type="ECO:0000313" key="6">
    <source>
        <dbReference type="Proteomes" id="UP000244248"/>
    </source>
</evidence>
<feature type="short sequence motif" description="GXSXG" evidence="2">
    <location>
        <begin position="52"/>
        <end position="56"/>
    </location>
</feature>
<organism evidence="5 6">
    <name type="scientific">Stenotrophobium rhamnosiphilum</name>
    <dbReference type="NCBI Taxonomy" id="2029166"/>
    <lineage>
        <taxon>Bacteria</taxon>
        <taxon>Pseudomonadati</taxon>
        <taxon>Pseudomonadota</taxon>
        <taxon>Gammaproteobacteria</taxon>
        <taxon>Nevskiales</taxon>
        <taxon>Nevskiaceae</taxon>
        <taxon>Stenotrophobium</taxon>
    </lineage>
</organism>
<reference evidence="5 6" key="1">
    <citation type="submission" date="2018-04" db="EMBL/GenBank/DDBJ databases">
        <title>Novel species isolated from glacier.</title>
        <authorList>
            <person name="Liu Q."/>
            <person name="Xin Y.-H."/>
        </authorList>
    </citation>
    <scope>NUCLEOTIDE SEQUENCE [LARGE SCALE GENOMIC DNA]</scope>
    <source>
        <strain evidence="5 6">GT1R17</strain>
    </source>
</reference>
<feature type="transmembrane region" description="Helical" evidence="3">
    <location>
        <begin position="50"/>
        <end position="69"/>
    </location>
</feature>
<proteinExistence type="predicted"/>
<dbReference type="InterPro" id="IPR016035">
    <property type="entry name" value="Acyl_Trfase/lysoPLipase"/>
</dbReference>
<keyword evidence="2" id="KW-0378">Hydrolase</keyword>
<sequence length="316" mass="33858">MKRLDRAKKSGAKRALVLGCGGVAGAAWTIPMLDAVQRQLKWDAREADILIGTSAGAVIASLLAAGVSVDQMMASQNGTAEDCIWNHDTDTGGALPPRPALRFPAARLAIQGLRGKVGLLAGVSGLLPEGRCDMTPFMRVIDSVVPEGEWAPHPACWIVTADAKSGERVAFGRDDAPEAPMNLAVCASYGVPGWCPPIQIGDRSFMDGGILSPTSADLLLGSDVTEAIVIAPMASTQFDHPTSMATKIERYMRRYMTRIVDREIVQLRDAGIRVVRLEPGPADLKAFGSNMMDPRRRLRVFETALRTAPETLRAVA</sequence>
<keyword evidence="6" id="KW-1185">Reference proteome</keyword>
<evidence type="ECO:0000256" key="3">
    <source>
        <dbReference type="SAM" id="Phobius"/>
    </source>
</evidence>
<evidence type="ECO:0000313" key="5">
    <source>
        <dbReference type="EMBL" id="PTU33129.1"/>
    </source>
</evidence>
<keyword evidence="3" id="KW-1133">Transmembrane helix</keyword>
<dbReference type="Gene3D" id="3.40.1090.10">
    <property type="entry name" value="Cytosolic phospholipase A2 catalytic domain"/>
    <property type="match status" value="2"/>
</dbReference>
<dbReference type="Proteomes" id="UP000244248">
    <property type="component" value="Unassembled WGS sequence"/>
</dbReference>
<dbReference type="RefSeq" id="WP_107938837.1">
    <property type="nucleotide sequence ID" value="NZ_QANS01000001.1"/>
</dbReference>